<keyword evidence="4" id="KW-1185">Reference proteome</keyword>
<gene>
    <name evidence="3" type="ORF">CTEN210_13448</name>
</gene>
<dbReference type="AlphaFoldDB" id="A0AAD3HAS5"/>
<evidence type="ECO:0008006" key="5">
    <source>
        <dbReference type="Google" id="ProtNLM"/>
    </source>
</evidence>
<evidence type="ECO:0000256" key="1">
    <source>
        <dbReference type="SAM" id="Phobius"/>
    </source>
</evidence>
<keyword evidence="1" id="KW-0472">Membrane</keyword>
<dbReference type="Proteomes" id="UP001054902">
    <property type="component" value="Unassembled WGS sequence"/>
</dbReference>
<keyword evidence="1" id="KW-1133">Transmembrane helix</keyword>
<evidence type="ECO:0000256" key="2">
    <source>
        <dbReference type="SAM" id="SignalP"/>
    </source>
</evidence>
<organism evidence="3 4">
    <name type="scientific">Chaetoceros tenuissimus</name>
    <dbReference type="NCBI Taxonomy" id="426638"/>
    <lineage>
        <taxon>Eukaryota</taxon>
        <taxon>Sar</taxon>
        <taxon>Stramenopiles</taxon>
        <taxon>Ochrophyta</taxon>
        <taxon>Bacillariophyta</taxon>
        <taxon>Coscinodiscophyceae</taxon>
        <taxon>Chaetocerotophycidae</taxon>
        <taxon>Chaetocerotales</taxon>
        <taxon>Chaetocerotaceae</taxon>
        <taxon>Chaetoceros</taxon>
    </lineage>
</organism>
<feature type="chain" id="PRO_5042245024" description="Ricin B lectin domain-containing protein" evidence="2">
    <location>
        <begin position="20"/>
        <end position="465"/>
    </location>
</feature>
<feature type="signal peptide" evidence="2">
    <location>
        <begin position="1"/>
        <end position="19"/>
    </location>
</feature>
<dbReference type="PROSITE" id="PS50231">
    <property type="entry name" value="RICIN_B_LECTIN"/>
    <property type="match status" value="1"/>
</dbReference>
<comment type="caution">
    <text evidence="3">The sequence shown here is derived from an EMBL/GenBank/DDBJ whole genome shotgun (WGS) entry which is preliminary data.</text>
</comment>
<keyword evidence="1" id="KW-0812">Transmembrane</keyword>
<proteinExistence type="predicted"/>
<evidence type="ECO:0000313" key="4">
    <source>
        <dbReference type="Proteomes" id="UP001054902"/>
    </source>
</evidence>
<feature type="transmembrane region" description="Helical" evidence="1">
    <location>
        <begin position="443"/>
        <end position="462"/>
    </location>
</feature>
<name>A0AAD3HAS5_9STRA</name>
<accession>A0AAD3HAS5</accession>
<evidence type="ECO:0000313" key="3">
    <source>
        <dbReference type="EMBL" id="GFH56972.1"/>
    </source>
</evidence>
<reference evidence="3 4" key="1">
    <citation type="journal article" date="2021" name="Sci. Rep.">
        <title>The genome of the diatom Chaetoceros tenuissimus carries an ancient integrated fragment of an extant virus.</title>
        <authorList>
            <person name="Hongo Y."/>
            <person name="Kimura K."/>
            <person name="Takaki Y."/>
            <person name="Yoshida Y."/>
            <person name="Baba S."/>
            <person name="Kobayashi G."/>
            <person name="Nagasaki K."/>
            <person name="Hano T."/>
            <person name="Tomaru Y."/>
        </authorList>
    </citation>
    <scope>NUCLEOTIDE SEQUENCE [LARGE SCALE GENOMIC DNA]</scope>
    <source>
        <strain evidence="3 4">NIES-3715</strain>
    </source>
</reference>
<dbReference type="EMBL" id="BLLK01000057">
    <property type="protein sequence ID" value="GFH56972.1"/>
    <property type="molecule type" value="Genomic_DNA"/>
</dbReference>
<protein>
    <recommendedName>
        <fullName evidence="5">Ricin B lectin domain-containing protein</fullName>
    </recommendedName>
</protein>
<keyword evidence="2" id="KW-0732">Signal</keyword>
<sequence>MFPVQISLLLILLVTCSYAKLSNEDHASVQTGIDSINFKELYMEKTADLLNELDESKTCESETLSLIHKTQMDSHLMNLVAHNMPSADRSSQEFLIKSPLGDCLTAADKDVDQQLLIQKCKLYDNKQNNLQLWTQGPHGEIKLAGPSEDYCIKSRHQQLLLGACTDDENERNFELGSDFISQSKHGKTWRLGYEAWQYGDEDEYRFGQVRLYIDIVLREEWSIVTEDESDGFLIKSTNNQLDQSNAPLGWCLTPADKDVNQQLLIQKCKLYDNKQNNLQLWTQGTHGEIKLAGPNNESERNFELGSDFISQSKHGKTWRFGYDAERRFGQVRLYRDIILRGWTIAQIHEDEKLEFSHLFALDACQRRGSVIDCDMEDFMDDLKYRCLNEDGQYFTMNILISGEVDVTLRNVGNCAGVSCNFDKFSIDHDDTQVLTSKMASGSVLRGETFALLVMPFLILLFLHTR</sequence>